<dbReference type="InterPro" id="IPR029055">
    <property type="entry name" value="Ntn_hydrolases_N"/>
</dbReference>
<accession>A0A2M8PT86</accession>
<evidence type="ECO:0000313" key="2">
    <source>
        <dbReference type="Proteomes" id="UP000228947"/>
    </source>
</evidence>
<gene>
    <name evidence="1" type="ORF">CUN50_06330</name>
</gene>
<feature type="non-terminal residue" evidence="1">
    <location>
        <position position="1"/>
    </location>
</feature>
<reference evidence="1 2" key="1">
    <citation type="submission" date="2017-11" db="EMBL/GenBank/DDBJ databases">
        <title>Evolution of Phototrophy in the Chloroflexi Phylum Driven by Horizontal Gene Transfer.</title>
        <authorList>
            <person name="Ward L.M."/>
            <person name="Hemp J."/>
            <person name="Shih P.M."/>
            <person name="Mcglynn S.E."/>
            <person name="Fischer W."/>
        </authorList>
    </citation>
    <scope>NUCLEOTIDE SEQUENCE [LARGE SCALE GENOMIC DNA]</scope>
    <source>
        <strain evidence="1">CP1_1M</strain>
    </source>
</reference>
<dbReference type="Proteomes" id="UP000228947">
    <property type="component" value="Unassembled WGS sequence"/>
</dbReference>
<dbReference type="AlphaFoldDB" id="A0A2M8PT86"/>
<dbReference type="PANTHER" id="PTHR34218">
    <property type="entry name" value="PEPTIDASE S45 PENICILLIN AMIDASE"/>
    <property type="match status" value="1"/>
</dbReference>
<dbReference type="Pfam" id="PF01804">
    <property type="entry name" value="Penicil_amidase"/>
    <property type="match status" value="1"/>
</dbReference>
<protein>
    <recommendedName>
        <fullName evidence="3">Penicillin acylase family protein</fullName>
    </recommendedName>
</protein>
<name>A0A2M8PT86_9CHLR</name>
<dbReference type="Gene3D" id="3.60.20.10">
    <property type="entry name" value="Glutamine Phosphoribosylpyrophosphate, subunit 1, domain 1"/>
    <property type="match status" value="1"/>
</dbReference>
<dbReference type="EMBL" id="PGTL01000130">
    <property type="protein sequence ID" value="PJF40776.1"/>
    <property type="molecule type" value="Genomic_DNA"/>
</dbReference>
<comment type="caution">
    <text evidence="1">The sequence shown here is derived from an EMBL/GenBank/DDBJ whole genome shotgun (WGS) entry which is preliminary data.</text>
</comment>
<evidence type="ECO:0000313" key="1">
    <source>
        <dbReference type="EMBL" id="PJF40776.1"/>
    </source>
</evidence>
<dbReference type="GO" id="GO:0016787">
    <property type="term" value="F:hydrolase activity"/>
    <property type="evidence" value="ECO:0007669"/>
    <property type="project" value="InterPro"/>
</dbReference>
<sequence length="68" mass="7675">ISTIRVIFDFADLERSVGIHSTGQSGHPASPHYRDLVMPWTRFEAYPLRLDRGAIEAAAVHRLTLRSD</sequence>
<dbReference type="PANTHER" id="PTHR34218:SF4">
    <property type="entry name" value="ACYL-HOMOSERINE LACTONE ACYLASE QUIP"/>
    <property type="match status" value="1"/>
</dbReference>
<evidence type="ECO:0008006" key="3">
    <source>
        <dbReference type="Google" id="ProtNLM"/>
    </source>
</evidence>
<dbReference type="InterPro" id="IPR002692">
    <property type="entry name" value="S45"/>
</dbReference>
<dbReference type="GO" id="GO:0017000">
    <property type="term" value="P:antibiotic biosynthetic process"/>
    <property type="evidence" value="ECO:0007669"/>
    <property type="project" value="InterPro"/>
</dbReference>
<proteinExistence type="predicted"/>
<organism evidence="1 2">
    <name type="scientific">Candidatus Thermofonsia Clade 1 bacterium</name>
    <dbReference type="NCBI Taxonomy" id="2364210"/>
    <lineage>
        <taxon>Bacteria</taxon>
        <taxon>Bacillati</taxon>
        <taxon>Chloroflexota</taxon>
        <taxon>Candidatus Thermofontia</taxon>
        <taxon>Candidatus Thermofonsia Clade 1</taxon>
    </lineage>
</organism>
<dbReference type="SUPFAM" id="SSF56235">
    <property type="entry name" value="N-terminal nucleophile aminohydrolases (Ntn hydrolases)"/>
    <property type="match status" value="1"/>
</dbReference>